<dbReference type="PROSITE" id="PS50878">
    <property type="entry name" value="RT_POL"/>
    <property type="match status" value="1"/>
</dbReference>
<organism evidence="2 3">
    <name type="scientific">Dendrobium catenatum</name>
    <dbReference type="NCBI Taxonomy" id="906689"/>
    <lineage>
        <taxon>Eukaryota</taxon>
        <taxon>Viridiplantae</taxon>
        <taxon>Streptophyta</taxon>
        <taxon>Embryophyta</taxon>
        <taxon>Tracheophyta</taxon>
        <taxon>Spermatophyta</taxon>
        <taxon>Magnoliopsida</taxon>
        <taxon>Liliopsida</taxon>
        <taxon>Asparagales</taxon>
        <taxon>Orchidaceae</taxon>
        <taxon>Epidendroideae</taxon>
        <taxon>Malaxideae</taxon>
        <taxon>Dendrobiinae</taxon>
        <taxon>Dendrobium</taxon>
    </lineage>
</organism>
<evidence type="ECO:0000313" key="3">
    <source>
        <dbReference type="Proteomes" id="UP000233837"/>
    </source>
</evidence>
<dbReference type="GO" id="GO:0016787">
    <property type="term" value="F:hydrolase activity"/>
    <property type="evidence" value="ECO:0007669"/>
    <property type="project" value="UniProtKB-KW"/>
</dbReference>
<dbReference type="PANTHER" id="PTHR48475">
    <property type="entry name" value="RIBONUCLEASE H"/>
    <property type="match status" value="1"/>
</dbReference>
<dbReference type="InterPro" id="IPR036397">
    <property type="entry name" value="RNaseH_sf"/>
</dbReference>
<accession>A0A2I0VDA4</accession>
<dbReference type="GO" id="GO:0003676">
    <property type="term" value="F:nucleic acid binding"/>
    <property type="evidence" value="ECO:0007669"/>
    <property type="project" value="InterPro"/>
</dbReference>
<keyword evidence="3" id="KW-1185">Reference proteome</keyword>
<reference evidence="2 3" key="2">
    <citation type="journal article" date="2017" name="Nature">
        <title>The Apostasia genome and the evolution of orchids.</title>
        <authorList>
            <person name="Zhang G.Q."/>
            <person name="Liu K.W."/>
            <person name="Li Z."/>
            <person name="Lohaus R."/>
            <person name="Hsiao Y.Y."/>
            <person name="Niu S.C."/>
            <person name="Wang J.Y."/>
            <person name="Lin Y.C."/>
            <person name="Xu Q."/>
            <person name="Chen L.J."/>
            <person name="Yoshida K."/>
            <person name="Fujiwara S."/>
            <person name="Wang Z.W."/>
            <person name="Zhang Y.Q."/>
            <person name="Mitsuda N."/>
            <person name="Wang M."/>
            <person name="Liu G.H."/>
            <person name="Pecoraro L."/>
            <person name="Huang H.X."/>
            <person name="Xiao X.J."/>
            <person name="Lin M."/>
            <person name="Wu X.Y."/>
            <person name="Wu W.L."/>
            <person name="Chen Y.Y."/>
            <person name="Chang S.B."/>
            <person name="Sakamoto S."/>
            <person name="Ohme-Takagi M."/>
            <person name="Yagi M."/>
            <person name="Zeng S.J."/>
            <person name="Shen C.Y."/>
            <person name="Yeh C.M."/>
            <person name="Luo Y.B."/>
            <person name="Tsai W.C."/>
            <person name="Van de Peer Y."/>
            <person name="Liu Z.J."/>
        </authorList>
    </citation>
    <scope>NUCLEOTIDE SEQUENCE [LARGE SCALE GENOMIC DNA]</scope>
    <source>
        <tissue evidence="2">The whole plant</tissue>
    </source>
</reference>
<dbReference type="Gene3D" id="3.30.420.10">
    <property type="entry name" value="Ribonuclease H-like superfamily/Ribonuclease H"/>
    <property type="match status" value="1"/>
</dbReference>
<dbReference type="Pfam" id="PF00078">
    <property type="entry name" value="RVT_1"/>
    <property type="match status" value="1"/>
</dbReference>
<dbReference type="InterPro" id="IPR043128">
    <property type="entry name" value="Rev_trsase/Diguanyl_cyclase"/>
</dbReference>
<feature type="domain" description="Reverse transcriptase" evidence="1">
    <location>
        <begin position="1"/>
        <end position="110"/>
    </location>
</feature>
<sequence length="252" mass="29100">MPFGLKNAGETYQWAMTRIFDDLIHNQVECYIDDLVVKSKVTEAHMYDLRVVFEWLRRYDLKMNPLKSQKLRHYMLSHPISLISRVNPLQYLMTRPMLSGRLARWSMILLQFEITFIPLGAVKGQAVADFLAAHPLPADSPLNDNLPNEQIMSLRESGEAIWELYFDGAASSRRNTTQQSIVPGKARVGLIFITLEKGMMHFSYHLSEPCINNKDEYEALITGLELAILMEIKMIEIFWRFPIGDQPSHKNL</sequence>
<dbReference type="PANTHER" id="PTHR48475:SF1">
    <property type="entry name" value="RNASE H TYPE-1 DOMAIN-CONTAINING PROTEIN"/>
    <property type="match status" value="1"/>
</dbReference>
<dbReference type="InterPro" id="IPR000477">
    <property type="entry name" value="RT_dom"/>
</dbReference>
<dbReference type="AlphaFoldDB" id="A0A2I0VDA4"/>
<dbReference type="Proteomes" id="UP000233837">
    <property type="component" value="Unassembled WGS sequence"/>
</dbReference>
<dbReference type="Gene3D" id="3.30.70.270">
    <property type="match status" value="1"/>
</dbReference>
<evidence type="ECO:0000313" key="2">
    <source>
        <dbReference type="EMBL" id="PKU61385.1"/>
    </source>
</evidence>
<dbReference type="EMBL" id="KZ503792">
    <property type="protein sequence ID" value="PKU61385.1"/>
    <property type="molecule type" value="Genomic_DNA"/>
</dbReference>
<proteinExistence type="predicted"/>
<evidence type="ECO:0000259" key="1">
    <source>
        <dbReference type="PROSITE" id="PS50878"/>
    </source>
</evidence>
<dbReference type="InterPro" id="IPR043502">
    <property type="entry name" value="DNA/RNA_pol_sf"/>
</dbReference>
<dbReference type="GO" id="GO:0004519">
    <property type="term" value="F:endonuclease activity"/>
    <property type="evidence" value="ECO:0007669"/>
    <property type="project" value="UniProtKB-KW"/>
</dbReference>
<dbReference type="SUPFAM" id="SSF56672">
    <property type="entry name" value="DNA/RNA polymerases"/>
    <property type="match status" value="1"/>
</dbReference>
<gene>
    <name evidence="2" type="ORF">MA16_Dca026414</name>
</gene>
<reference evidence="2 3" key="1">
    <citation type="journal article" date="2016" name="Sci. Rep.">
        <title>The Dendrobium catenatum Lindl. genome sequence provides insights into polysaccharide synthase, floral development and adaptive evolution.</title>
        <authorList>
            <person name="Zhang G.Q."/>
            <person name="Xu Q."/>
            <person name="Bian C."/>
            <person name="Tsai W.C."/>
            <person name="Yeh C.M."/>
            <person name="Liu K.W."/>
            <person name="Yoshida K."/>
            <person name="Zhang L.S."/>
            <person name="Chang S.B."/>
            <person name="Chen F."/>
            <person name="Shi Y."/>
            <person name="Su Y.Y."/>
            <person name="Zhang Y.Q."/>
            <person name="Chen L.J."/>
            <person name="Yin Y."/>
            <person name="Lin M."/>
            <person name="Huang H."/>
            <person name="Deng H."/>
            <person name="Wang Z.W."/>
            <person name="Zhu S.L."/>
            <person name="Zhao X."/>
            <person name="Deng C."/>
            <person name="Niu S.C."/>
            <person name="Huang J."/>
            <person name="Wang M."/>
            <person name="Liu G.H."/>
            <person name="Yang H.J."/>
            <person name="Xiao X.J."/>
            <person name="Hsiao Y.Y."/>
            <person name="Wu W.L."/>
            <person name="Chen Y.Y."/>
            <person name="Mitsuda N."/>
            <person name="Ohme-Takagi M."/>
            <person name="Luo Y.B."/>
            <person name="Van de Peer Y."/>
            <person name="Liu Z.J."/>
        </authorList>
    </citation>
    <scope>NUCLEOTIDE SEQUENCE [LARGE SCALE GENOMIC DNA]</scope>
    <source>
        <tissue evidence="2">The whole plant</tissue>
    </source>
</reference>
<protein>
    <recommendedName>
        <fullName evidence="1">Reverse transcriptase domain-containing protein</fullName>
    </recommendedName>
</protein>
<dbReference type="GO" id="GO:0003964">
    <property type="term" value="F:RNA-directed DNA polymerase activity"/>
    <property type="evidence" value="ECO:0007669"/>
    <property type="project" value="UniProtKB-KW"/>
</dbReference>
<name>A0A2I0VDA4_9ASPA</name>